<name>A0ABT0P5W2_9ACTN</name>
<evidence type="ECO:0000259" key="1">
    <source>
        <dbReference type="Pfam" id="PF06750"/>
    </source>
</evidence>
<keyword evidence="3" id="KW-1185">Reference proteome</keyword>
<dbReference type="Pfam" id="PF06750">
    <property type="entry name" value="A24_N_bact"/>
    <property type="match status" value="1"/>
</dbReference>
<dbReference type="RefSeq" id="WP_249493637.1">
    <property type="nucleotide sequence ID" value="NZ_JAMCCK010000148.1"/>
</dbReference>
<sequence length="91" mass="8753">MPALSVALTTAIGAFVGAAARPGVFARSVPAPAAARSSCPHCGGAILDRRLPVLPVSGRCPACAEVIGPSPFLSEVAAALAFAAIAVGGAS</sequence>
<comment type="caution">
    <text evidence="2">The sequence shown here is derived from an EMBL/GenBank/DDBJ whole genome shotgun (WGS) entry which is preliminary data.</text>
</comment>
<dbReference type="InterPro" id="IPR010627">
    <property type="entry name" value="Prepilin_pept_A24_N"/>
</dbReference>
<evidence type="ECO:0000313" key="3">
    <source>
        <dbReference type="Proteomes" id="UP001202052"/>
    </source>
</evidence>
<feature type="domain" description="Prepilin peptidase A24 N-terminal" evidence="1">
    <location>
        <begin position="33"/>
        <end position="87"/>
    </location>
</feature>
<accession>A0ABT0P5W2</accession>
<evidence type="ECO:0000313" key="2">
    <source>
        <dbReference type="EMBL" id="MCL3999114.1"/>
    </source>
</evidence>
<dbReference type="EMBL" id="JAMCCK010000148">
    <property type="protein sequence ID" value="MCL3999114.1"/>
    <property type="molecule type" value="Genomic_DNA"/>
</dbReference>
<dbReference type="Proteomes" id="UP001202052">
    <property type="component" value="Unassembled WGS sequence"/>
</dbReference>
<proteinExistence type="predicted"/>
<reference evidence="2 3" key="1">
    <citation type="submission" date="2022-05" db="EMBL/GenBank/DDBJ databases">
        <title>Genome Resource of Streptomyces lavenduligriseus GA1-1, a Strain with Broad-Spectrum Antifungal Activity against Phytopathogenic Fungi.</title>
        <authorList>
            <person name="Qi D."/>
        </authorList>
    </citation>
    <scope>NUCLEOTIDE SEQUENCE [LARGE SCALE GENOMIC DNA]</scope>
    <source>
        <strain evidence="2 3">GA1-1</strain>
    </source>
</reference>
<gene>
    <name evidence="2" type="ORF">M4438_37460</name>
</gene>
<organism evidence="2 3">
    <name type="scientific">Streptomyces lavenduligriseus</name>
    <dbReference type="NCBI Taxonomy" id="67315"/>
    <lineage>
        <taxon>Bacteria</taxon>
        <taxon>Bacillati</taxon>
        <taxon>Actinomycetota</taxon>
        <taxon>Actinomycetes</taxon>
        <taxon>Kitasatosporales</taxon>
        <taxon>Streptomycetaceae</taxon>
        <taxon>Streptomyces</taxon>
    </lineage>
</organism>
<feature type="non-terminal residue" evidence="2">
    <location>
        <position position="91"/>
    </location>
</feature>
<protein>
    <submittedName>
        <fullName evidence="2">MKRN2 opposite strand protein</fullName>
    </submittedName>
</protein>